<reference evidence="4" key="1">
    <citation type="journal article" date="2019" name="Int. J. Syst. Evol. Microbiol.">
        <title>The Global Catalogue of Microorganisms (GCM) 10K type strain sequencing project: providing services to taxonomists for standard genome sequencing and annotation.</title>
        <authorList>
            <consortium name="The Broad Institute Genomics Platform"/>
            <consortium name="The Broad Institute Genome Sequencing Center for Infectious Disease"/>
            <person name="Wu L."/>
            <person name="Ma J."/>
        </authorList>
    </citation>
    <scope>NUCLEOTIDE SEQUENCE [LARGE SCALE GENOMIC DNA]</scope>
    <source>
        <strain evidence="4">CGMCC 1.13574</strain>
    </source>
</reference>
<keyword evidence="2" id="KW-0812">Transmembrane</keyword>
<evidence type="ECO:0000256" key="2">
    <source>
        <dbReference type="SAM" id="Phobius"/>
    </source>
</evidence>
<evidence type="ECO:0000313" key="3">
    <source>
        <dbReference type="EMBL" id="MFD2171498.1"/>
    </source>
</evidence>
<keyword evidence="4" id="KW-1185">Reference proteome</keyword>
<keyword evidence="2" id="KW-1133">Transmembrane helix</keyword>
<keyword evidence="2" id="KW-0472">Membrane</keyword>
<protein>
    <submittedName>
        <fullName evidence="3">DUF5665 domain-containing protein</fullName>
    </submittedName>
</protein>
<evidence type="ECO:0000313" key="4">
    <source>
        <dbReference type="Proteomes" id="UP001597343"/>
    </source>
</evidence>
<evidence type="ECO:0000256" key="1">
    <source>
        <dbReference type="SAM" id="MobiDB-lite"/>
    </source>
</evidence>
<dbReference type="Pfam" id="PF18910">
    <property type="entry name" value="DUF5665"/>
    <property type="match status" value="1"/>
</dbReference>
<feature type="region of interest" description="Disordered" evidence="1">
    <location>
        <begin position="1"/>
        <end position="21"/>
    </location>
</feature>
<dbReference type="RefSeq" id="WP_386048341.1">
    <property type="nucleotide sequence ID" value="NZ_JBHUIO010000009.1"/>
</dbReference>
<proteinExistence type="predicted"/>
<comment type="caution">
    <text evidence="3">The sequence shown here is derived from an EMBL/GenBank/DDBJ whole genome shotgun (WGS) entry which is preliminary data.</text>
</comment>
<dbReference type="Proteomes" id="UP001597343">
    <property type="component" value="Unassembled WGS sequence"/>
</dbReference>
<organism evidence="3 4">
    <name type="scientific">Tumebacillus lipolyticus</name>
    <dbReference type="NCBI Taxonomy" id="1280370"/>
    <lineage>
        <taxon>Bacteria</taxon>
        <taxon>Bacillati</taxon>
        <taxon>Bacillota</taxon>
        <taxon>Bacilli</taxon>
        <taxon>Bacillales</taxon>
        <taxon>Alicyclobacillaceae</taxon>
        <taxon>Tumebacillus</taxon>
    </lineage>
</organism>
<gene>
    <name evidence="3" type="ORF">ACFSOY_16160</name>
</gene>
<dbReference type="InterPro" id="IPR043723">
    <property type="entry name" value="DUF5665"/>
</dbReference>
<sequence>MGKHPLGQTRRTERVSPENNQPLLEDRVKLLSEQVERLAIHMEKANFADYIVMLNRPRRMIFYSLLGGVARGVGLGIGFSVIGATLVYLLQKLQLLGLPLIGDYIAELVRIVQSNLGNPYVR</sequence>
<accession>A0ABW5A0B8</accession>
<feature type="transmembrane region" description="Helical" evidence="2">
    <location>
        <begin position="61"/>
        <end position="90"/>
    </location>
</feature>
<name>A0ABW5A0B8_9BACL</name>
<dbReference type="EMBL" id="JBHUIO010000009">
    <property type="protein sequence ID" value="MFD2171498.1"/>
    <property type="molecule type" value="Genomic_DNA"/>
</dbReference>